<comment type="caution">
    <text evidence="2">The sequence shown here is derived from an EMBL/GenBank/DDBJ whole genome shotgun (WGS) entry which is preliminary data.</text>
</comment>
<protein>
    <submittedName>
        <fullName evidence="2">Uncharacterized protein</fullName>
    </submittedName>
</protein>
<dbReference type="Proteomes" id="UP000692954">
    <property type="component" value="Unassembled WGS sequence"/>
</dbReference>
<organism evidence="2 3">
    <name type="scientific">Paramecium sonneborni</name>
    <dbReference type="NCBI Taxonomy" id="65129"/>
    <lineage>
        <taxon>Eukaryota</taxon>
        <taxon>Sar</taxon>
        <taxon>Alveolata</taxon>
        <taxon>Ciliophora</taxon>
        <taxon>Intramacronucleata</taxon>
        <taxon>Oligohymenophorea</taxon>
        <taxon>Peniculida</taxon>
        <taxon>Parameciidae</taxon>
        <taxon>Paramecium</taxon>
    </lineage>
</organism>
<keyword evidence="3" id="KW-1185">Reference proteome</keyword>
<keyword evidence="1" id="KW-0472">Membrane</keyword>
<reference evidence="2" key="1">
    <citation type="submission" date="2021-01" db="EMBL/GenBank/DDBJ databases">
        <authorList>
            <consortium name="Genoscope - CEA"/>
            <person name="William W."/>
        </authorList>
    </citation>
    <scope>NUCLEOTIDE SEQUENCE</scope>
</reference>
<dbReference type="EMBL" id="CAJJDN010000042">
    <property type="protein sequence ID" value="CAD8082005.1"/>
    <property type="molecule type" value="Genomic_DNA"/>
</dbReference>
<dbReference type="OrthoDB" id="2127281at2759"/>
<sequence>MRLLNPDEREHSISEIIDYSIGVLYFFGKIYSVNGKHLLRLFQMFMNYLDDNENEEQYKAISYTLYKYPTYSHGVLDAWIIIRNTFFYILSLFVLFIVTYLIF</sequence>
<name>A0A8S1MYB4_9CILI</name>
<dbReference type="AlphaFoldDB" id="A0A8S1MYB4"/>
<feature type="transmembrane region" description="Helical" evidence="1">
    <location>
        <begin position="85"/>
        <end position="102"/>
    </location>
</feature>
<accession>A0A8S1MYB4</accession>
<evidence type="ECO:0000313" key="2">
    <source>
        <dbReference type="EMBL" id="CAD8082005.1"/>
    </source>
</evidence>
<evidence type="ECO:0000256" key="1">
    <source>
        <dbReference type="SAM" id="Phobius"/>
    </source>
</evidence>
<gene>
    <name evidence="2" type="ORF">PSON_ATCC_30995.1.T0420347</name>
</gene>
<evidence type="ECO:0000313" key="3">
    <source>
        <dbReference type="Proteomes" id="UP000692954"/>
    </source>
</evidence>
<keyword evidence="1" id="KW-0812">Transmembrane</keyword>
<proteinExistence type="predicted"/>
<keyword evidence="1" id="KW-1133">Transmembrane helix</keyword>